<sequence>MNEQNGGSAEDLATYFLSAEGLRGVEVTPHSHGTGTSTSVRDFEYKGHQARIETTYRITIDGKPLVGHVEALPSGEVHYHRFPQYAPNSAVDVVKTIIDTSLWEKPAVPDELAAEHGPEQPEHEHHGHTEHGPHGHTESAHGDRRADGGHR</sequence>
<organism evidence="2 3">
    <name type="scientific">Parafrankia irregularis</name>
    <dbReference type="NCBI Taxonomy" id="795642"/>
    <lineage>
        <taxon>Bacteria</taxon>
        <taxon>Bacillati</taxon>
        <taxon>Actinomycetota</taxon>
        <taxon>Actinomycetes</taxon>
        <taxon>Frankiales</taxon>
        <taxon>Frankiaceae</taxon>
        <taxon>Parafrankia</taxon>
    </lineage>
</organism>
<dbReference type="Proteomes" id="UP000198802">
    <property type="component" value="Unassembled WGS sequence"/>
</dbReference>
<keyword evidence="3" id="KW-1185">Reference proteome</keyword>
<evidence type="ECO:0000256" key="1">
    <source>
        <dbReference type="SAM" id="MobiDB-lite"/>
    </source>
</evidence>
<dbReference type="RefSeq" id="WP_091277288.1">
    <property type="nucleotide sequence ID" value="NZ_FAOZ01000008.1"/>
</dbReference>
<feature type="region of interest" description="Disordered" evidence="1">
    <location>
        <begin position="111"/>
        <end position="151"/>
    </location>
</feature>
<evidence type="ECO:0000313" key="2">
    <source>
        <dbReference type="EMBL" id="CUU56643.1"/>
    </source>
</evidence>
<dbReference type="EMBL" id="FAOZ01000008">
    <property type="protein sequence ID" value="CUU56643.1"/>
    <property type="molecule type" value="Genomic_DNA"/>
</dbReference>
<reference evidence="3" key="1">
    <citation type="submission" date="2015-11" db="EMBL/GenBank/DDBJ databases">
        <authorList>
            <person name="Varghese N."/>
        </authorList>
    </citation>
    <scope>NUCLEOTIDE SEQUENCE [LARGE SCALE GENOMIC DNA]</scope>
    <source>
        <strain evidence="3">DSM 45899</strain>
    </source>
</reference>
<protein>
    <submittedName>
        <fullName evidence="2">Uncharacterized protein</fullName>
    </submittedName>
</protein>
<accession>A0A0S4QM64</accession>
<name>A0A0S4QM64_9ACTN</name>
<proteinExistence type="predicted"/>
<evidence type="ECO:0000313" key="3">
    <source>
        <dbReference type="Proteomes" id="UP000198802"/>
    </source>
</evidence>
<dbReference type="AlphaFoldDB" id="A0A0S4QM64"/>
<gene>
    <name evidence="2" type="ORF">Ga0074812_108171</name>
</gene>
<feature type="compositionally biased region" description="Basic and acidic residues" evidence="1">
    <location>
        <begin position="113"/>
        <end position="151"/>
    </location>
</feature>